<name>A0ABR2W0E7_9FUNG</name>
<keyword evidence="2" id="KW-1185">Reference proteome</keyword>
<dbReference type="Proteomes" id="UP001479436">
    <property type="component" value="Unassembled WGS sequence"/>
</dbReference>
<accession>A0ABR2W0E7</accession>
<reference evidence="1 2" key="1">
    <citation type="submission" date="2023-04" db="EMBL/GenBank/DDBJ databases">
        <title>Genome of Basidiobolus ranarum AG-B5.</title>
        <authorList>
            <person name="Stajich J.E."/>
            <person name="Carter-House D."/>
            <person name="Gryganskyi A."/>
        </authorList>
    </citation>
    <scope>NUCLEOTIDE SEQUENCE [LARGE SCALE GENOMIC DNA]</scope>
    <source>
        <strain evidence="1 2">AG-B5</strain>
    </source>
</reference>
<proteinExistence type="predicted"/>
<evidence type="ECO:0000313" key="1">
    <source>
        <dbReference type="EMBL" id="KAK9712286.1"/>
    </source>
</evidence>
<comment type="caution">
    <text evidence="1">The sequence shown here is derived from an EMBL/GenBank/DDBJ whole genome shotgun (WGS) entry which is preliminary data.</text>
</comment>
<organism evidence="1 2">
    <name type="scientific">Basidiobolus ranarum</name>
    <dbReference type="NCBI Taxonomy" id="34480"/>
    <lineage>
        <taxon>Eukaryota</taxon>
        <taxon>Fungi</taxon>
        <taxon>Fungi incertae sedis</taxon>
        <taxon>Zoopagomycota</taxon>
        <taxon>Entomophthoromycotina</taxon>
        <taxon>Basidiobolomycetes</taxon>
        <taxon>Basidiobolales</taxon>
        <taxon>Basidiobolaceae</taxon>
        <taxon>Basidiobolus</taxon>
    </lineage>
</organism>
<dbReference type="EMBL" id="JASJQH010007224">
    <property type="protein sequence ID" value="KAK9712286.1"/>
    <property type="molecule type" value="Genomic_DNA"/>
</dbReference>
<gene>
    <name evidence="1" type="ORF">K7432_007220</name>
</gene>
<evidence type="ECO:0000313" key="2">
    <source>
        <dbReference type="Proteomes" id="UP001479436"/>
    </source>
</evidence>
<protein>
    <submittedName>
        <fullName evidence="1">Uncharacterized protein</fullName>
    </submittedName>
</protein>
<sequence length="66" mass="7282">MQHLLHKTHSSDFIRLTPEQTSIEPSVLSSATKEEHPDALTASVDFDFIRLTPEEKSTSLSAQSAS</sequence>